<protein>
    <submittedName>
        <fullName evidence="1">GLPGLI family protein</fullName>
    </submittedName>
</protein>
<name>A0ABY8RFW1_9FLAO</name>
<dbReference type="RefSeq" id="WP_282905871.1">
    <property type="nucleotide sequence ID" value="NZ_CP124855.1"/>
</dbReference>
<accession>A0ABY8RFW1</accession>
<dbReference type="InterPro" id="IPR005901">
    <property type="entry name" value="GLPGLI"/>
</dbReference>
<proteinExistence type="predicted"/>
<dbReference type="NCBIfam" id="TIGR01200">
    <property type="entry name" value="GLPGLI"/>
    <property type="match status" value="1"/>
</dbReference>
<gene>
    <name evidence="1" type="ORF">QGN23_04780</name>
</gene>
<dbReference type="EMBL" id="CP124855">
    <property type="protein sequence ID" value="WHF52594.1"/>
    <property type="molecule type" value="Genomic_DNA"/>
</dbReference>
<keyword evidence="2" id="KW-1185">Reference proteome</keyword>
<dbReference type="Proteomes" id="UP001241656">
    <property type="component" value="Chromosome"/>
</dbReference>
<reference evidence="1 2" key="1">
    <citation type="submission" date="2023-05" db="EMBL/GenBank/DDBJ databases">
        <title>Genomic insight into Chryseobacterium sp. wdc7 isolated forest soil (Gotjawal).</title>
        <authorList>
            <person name="Park S.-J."/>
        </authorList>
    </citation>
    <scope>NUCLEOTIDE SEQUENCE [LARGE SCALE GENOMIC DNA]</scope>
    <source>
        <strain evidence="2">wdc7</strain>
    </source>
</reference>
<sequence>MRNKLLFILFLIVISYNAQTKRFIYDVEYKKDSTSNVKTKENYHLDINGKAVDYYTRDYFIADSLIVNNIPFPETLKLKPSSIVTHIIGFNNFEEYDLLENTIINLKSKDLQSWTLTNETKVVKTLNLQKAQTYWGGRHWTAWFTEEIPFQVGPYKFHGLPGLIVELFDDNGNYKFELVNSQNLKNNAENQYLKVAKQRSVPVNWEKYKNTKLKYYQSPIDFIKNAKGSSQKSEFFLNDGTIVNPNNSREINKTLRQAIKKFNNPINLDSAIQYD</sequence>
<dbReference type="Pfam" id="PF09697">
    <property type="entry name" value="Porph_ging"/>
    <property type="match status" value="1"/>
</dbReference>
<evidence type="ECO:0000313" key="1">
    <source>
        <dbReference type="EMBL" id="WHF52594.1"/>
    </source>
</evidence>
<evidence type="ECO:0000313" key="2">
    <source>
        <dbReference type="Proteomes" id="UP001241656"/>
    </source>
</evidence>
<organism evidence="1 2">
    <name type="scientific">Chryseobacterium gotjawalense</name>
    <dbReference type="NCBI Taxonomy" id="3042315"/>
    <lineage>
        <taxon>Bacteria</taxon>
        <taxon>Pseudomonadati</taxon>
        <taxon>Bacteroidota</taxon>
        <taxon>Flavobacteriia</taxon>
        <taxon>Flavobacteriales</taxon>
        <taxon>Weeksellaceae</taxon>
        <taxon>Chryseobacterium group</taxon>
        <taxon>Chryseobacterium</taxon>
    </lineage>
</organism>